<keyword evidence="5" id="KW-1015">Disulfide bond</keyword>
<evidence type="ECO:0000256" key="3">
    <source>
        <dbReference type="ARBA" id="ARBA00022759"/>
    </source>
</evidence>
<keyword evidence="4" id="KW-0378">Hydrolase</keyword>
<evidence type="ECO:0000313" key="7">
    <source>
        <dbReference type="EMBL" id="SIN83761.1"/>
    </source>
</evidence>
<dbReference type="EMBL" id="FSQW01000002">
    <property type="protein sequence ID" value="SIN83761.1"/>
    <property type="molecule type" value="Genomic_DNA"/>
</dbReference>
<dbReference type="InterPro" id="IPR008947">
    <property type="entry name" value="PLipase_C/P1_nuclease_dom_sf"/>
</dbReference>
<evidence type="ECO:0000256" key="4">
    <source>
        <dbReference type="ARBA" id="ARBA00022801"/>
    </source>
</evidence>
<dbReference type="GO" id="GO:0004519">
    <property type="term" value="F:endonuclease activity"/>
    <property type="evidence" value="ECO:0007669"/>
    <property type="project" value="UniProtKB-KW"/>
</dbReference>
<dbReference type="Proteomes" id="UP000185192">
    <property type="component" value="Unassembled WGS sequence"/>
</dbReference>
<keyword evidence="3" id="KW-0255">Endonuclease</keyword>
<keyword evidence="1" id="KW-0540">Nuclease</keyword>
<evidence type="ECO:0000256" key="6">
    <source>
        <dbReference type="ARBA" id="ARBA00023180"/>
    </source>
</evidence>
<dbReference type="GO" id="GO:0003676">
    <property type="term" value="F:nucleic acid binding"/>
    <property type="evidence" value="ECO:0007669"/>
    <property type="project" value="InterPro"/>
</dbReference>
<dbReference type="PANTHER" id="PTHR33146">
    <property type="entry name" value="ENDONUCLEASE 4"/>
    <property type="match status" value="1"/>
</dbReference>
<gene>
    <name evidence="7" type="ORF">SAMN02745824_1982</name>
</gene>
<dbReference type="RefSeq" id="WP_074205086.1">
    <property type="nucleotide sequence ID" value="NZ_FSQW01000002.1"/>
</dbReference>
<reference evidence="8" key="1">
    <citation type="submission" date="2016-11" db="EMBL/GenBank/DDBJ databases">
        <authorList>
            <person name="Varghese N."/>
            <person name="Submissions S."/>
        </authorList>
    </citation>
    <scope>NUCLEOTIDE SEQUENCE [LARGE SCALE GENOMIC DNA]</scope>
    <source>
        <strain evidence="8">DSM 22363</strain>
    </source>
</reference>
<keyword evidence="8" id="KW-1185">Reference proteome</keyword>
<proteinExistence type="predicted"/>
<dbReference type="STRING" id="1123272.SAMN02745824_1982"/>
<dbReference type="OrthoDB" id="267579at2"/>
<dbReference type="GO" id="GO:0046872">
    <property type="term" value="F:metal ion binding"/>
    <property type="evidence" value="ECO:0007669"/>
    <property type="project" value="UniProtKB-KW"/>
</dbReference>
<dbReference type="GO" id="GO:0016788">
    <property type="term" value="F:hydrolase activity, acting on ester bonds"/>
    <property type="evidence" value="ECO:0007669"/>
    <property type="project" value="InterPro"/>
</dbReference>
<keyword evidence="6" id="KW-0325">Glycoprotein</keyword>
<organism evidence="7 8">
    <name type="scientific">Parasphingorhabdus marina DSM 22363</name>
    <dbReference type="NCBI Taxonomy" id="1123272"/>
    <lineage>
        <taxon>Bacteria</taxon>
        <taxon>Pseudomonadati</taxon>
        <taxon>Pseudomonadota</taxon>
        <taxon>Alphaproteobacteria</taxon>
        <taxon>Sphingomonadales</taxon>
        <taxon>Sphingomonadaceae</taxon>
        <taxon>Parasphingorhabdus</taxon>
    </lineage>
</organism>
<protein>
    <submittedName>
        <fullName evidence="7">S1/P1 Nuclease</fullName>
    </submittedName>
</protein>
<dbReference type="SUPFAM" id="SSF48537">
    <property type="entry name" value="Phospholipase C/P1 nuclease"/>
    <property type="match status" value="1"/>
</dbReference>
<evidence type="ECO:0000256" key="5">
    <source>
        <dbReference type="ARBA" id="ARBA00023157"/>
    </source>
</evidence>
<keyword evidence="2" id="KW-0479">Metal-binding</keyword>
<dbReference type="AlphaFoldDB" id="A0A1N6ELH7"/>
<dbReference type="InterPro" id="IPR003154">
    <property type="entry name" value="S1/P1nuclease"/>
</dbReference>
<dbReference type="GO" id="GO:0006308">
    <property type="term" value="P:DNA catabolic process"/>
    <property type="evidence" value="ECO:0007669"/>
    <property type="project" value="InterPro"/>
</dbReference>
<name>A0A1N6ELH7_9SPHN</name>
<evidence type="ECO:0000256" key="2">
    <source>
        <dbReference type="ARBA" id="ARBA00022723"/>
    </source>
</evidence>
<evidence type="ECO:0000256" key="1">
    <source>
        <dbReference type="ARBA" id="ARBA00022722"/>
    </source>
</evidence>
<evidence type="ECO:0000313" key="8">
    <source>
        <dbReference type="Proteomes" id="UP000185192"/>
    </source>
</evidence>
<dbReference type="Pfam" id="PF02265">
    <property type="entry name" value="S1-P1_nuclease"/>
    <property type="match status" value="1"/>
</dbReference>
<sequence length="315" mass="35089">MIESLRVSRIVAAWISVLWASGALPLAAPAHAWSHGAHMTTGAIAYDDLARSDGDVLVELDRIIAAHPHIDRLRQHAEGIEGPERVRVLLQWLARWPDDIRDDPEFDCYECHYELQVVSGWTWLWPFRNGQASEAFSRHFAILADTEAPLRDRAIAVGWIAHIVGDIQQPLHAGHQLTWDFIGTDRAGLEAFVRSTAGEKATSLHEYWDYALDAEGEPEATVVKWARPLQTEIPRGAIKGLVYSGSIEQQFANWLDESMLLAGRGAYRGTALQAVPEGEDAPVMTAWENHFTVALSKRRVVTGGYRLADVFRAAL</sequence>
<accession>A0A1N6ELH7</accession>
<dbReference type="PANTHER" id="PTHR33146:SF26">
    <property type="entry name" value="ENDONUCLEASE 4"/>
    <property type="match status" value="1"/>
</dbReference>
<dbReference type="Gene3D" id="1.10.575.10">
    <property type="entry name" value="P1 Nuclease"/>
    <property type="match status" value="1"/>
</dbReference>